<evidence type="ECO:0000313" key="3">
    <source>
        <dbReference type="Proteomes" id="UP000256690"/>
    </source>
</evidence>
<organism evidence="2 3">
    <name type="scientific">Aspergillus mulundensis</name>
    <dbReference type="NCBI Taxonomy" id="1810919"/>
    <lineage>
        <taxon>Eukaryota</taxon>
        <taxon>Fungi</taxon>
        <taxon>Dikarya</taxon>
        <taxon>Ascomycota</taxon>
        <taxon>Pezizomycotina</taxon>
        <taxon>Eurotiomycetes</taxon>
        <taxon>Eurotiomycetidae</taxon>
        <taxon>Eurotiales</taxon>
        <taxon>Aspergillaceae</taxon>
        <taxon>Aspergillus</taxon>
        <taxon>Aspergillus subgen. Nidulantes</taxon>
    </lineage>
</organism>
<dbReference type="EMBL" id="PVWQ01000008">
    <property type="protein sequence ID" value="RDW74509.1"/>
    <property type="molecule type" value="Genomic_DNA"/>
</dbReference>
<evidence type="ECO:0000256" key="1">
    <source>
        <dbReference type="PROSITE-ProRule" id="PRU00339"/>
    </source>
</evidence>
<dbReference type="PANTHER" id="PTHR45588:SF1">
    <property type="entry name" value="WW DOMAIN-CONTAINING PROTEIN"/>
    <property type="match status" value="1"/>
</dbReference>
<keyword evidence="3" id="KW-1185">Reference proteome</keyword>
<comment type="caution">
    <text evidence="2">The sequence shown here is derived from an EMBL/GenBank/DDBJ whole genome shotgun (WGS) entry which is preliminary data.</text>
</comment>
<dbReference type="SMART" id="SM00028">
    <property type="entry name" value="TPR"/>
    <property type="match status" value="2"/>
</dbReference>
<gene>
    <name evidence="2" type="ORF">DSM5745_07171</name>
</gene>
<protein>
    <recommendedName>
        <fullName evidence="4">TPR domain protein</fullName>
    </recommendedName>
</protein>
<dbReference type="Proteomes" id="UP000256690">
    <property type="component" value="Unassembled WGS sequence"/>
</dbReference>
<proteinExistence type="predicted"/>
<feature type="repeat" description="TPR" evidence="1">
    <location>
        <begin position="28"/>
        <end position="61"/>
    </location>
</feature>
<dbReference type="PROSITE" id="PS50005">
    <property type="entry name" value="TPR"/>
    <property type="match status" value="1"/>
</dbReference>
<dbReference type="RefSeq" id="XP_026602277.1">
    <property type="nucleotide sequence ID" value="XM_026749187.1"/>
</dbReference>
<dbReference type="GeneID" id="38117541"/>
<dbReference type="PANTHER" id="PTHR45588">
    <property type="entry name" value="TPR DOMAIN-CONTAINING PROTEIN"/>
    <property type="match status" value="1"/>
</dbReference>
<evidence type="ECO:0008006" key="4">
    <source>
        <dbReference type="Google" id="ProtNLM"/>
    </source>
</evidence>
<dbReference type="InterPro" id="IPR019734">
    <property type="entry name" value="TPR_rpt"/>
</dbReference>
<dbReference type="STRING" id="1810919.A0A3D8RKD0"/>
<dbReference type="SUPFAM" id="SSF48452">
    <property type="entry name" value="TPR-like"/>
    <property type="match status" value="2"/>
</dbReference>
<dbReference type="Gene3D" id="1.25.40.10">
    <property type="entry name" value="Tetratricopeptide repeat domain"/>
    <property type="match status" value="2"/>
</dbReference>
<keyword evidence="1" id="KW-0802">TPR repeat</keyword>
<name>A0A3D8RKD0_9EURO</name>
<reference evidence="2 3" key="1">
    <citation type="journal article" date="2018" name="IMA Fungus">
        <title>IMA Genome-F 9: Draft genome sequence of Annulohypoxylon stygium, Aspergillus mulundensis, Berkeleyomyces basicola (syn. Thielaviopsis basicola), Ceratocystis smalleyi, two Cercospora beticola strains, Coleophoma cylindrospora, Fusarium fracticaudum, Phialophora cf. hyalina, and Morchella septimelata.</title>
        <authorList>
            <person name="Wingfield B.D."/>
            <person name="Bills G.F."/>
            <person name="Dong Y."/>
            <person name="Huang W."/>
            <person name="Nel W.J."/>
            <person name="Swalarsk-Parry B.S."/>
            <person name="Vaghefi N."/>
            <person name="Wilken P.M."/>
            <person name="An Z."/>
            <person name="de Beer Z.W."/>
            <person name="De Vos L."/>
            <person name="Chen L."/>
            <person name="Duong T.A."/>
            <person name="Gao Y."/>
            <person name="Hammerbacher A."/>
            <person name="Kikkert J.R."/>
            <person name="Li Y."/>
            <person name="Li H."/>
            <person name="Li K."/>
            <person name="Li Q."/>
            <person name="Liu X."/>
            <person name="Ma X."/>
            <person name="Naidoo K."/>
            <person name="Pethybridge S.J."/>
            <person name="Sun J."/>
            <person name="Steenkamp E.T."/>
            <person name="van der Nest M.A."/>
            <person name="van Wyk S."/>
            <person name="Wingfield M.J."/>
            <person name="Xiong C."/>
            <person name="Yue Q."/>
            <person name="Zhang X."/>
        </authorList>
    </citation>
    <scope>NUCLEOTIDE SEQUENCE [LARGE SCALE GENOMIC DNA]</scope>
    <source>
        <strain evidence="2 3">DSM 5745</strain>
    </source>
</reference>
<accession>A0A3D8RKD0</accession>
<dbReference type="OrthoDB" id="414774at2759"/>
<dbReference type="AlphaFoldDB" id="A0A3D8RKD0"/>
<evidence type="ECO:0000313" key="2">
    <source>
        <dbReference type="EMBL" id="RDW74509.1"/>
    </source>
</evidence>
<sequence length="558" mass="62691">MTSNNLPQDDYFDLGTYHRPVSTTNPQAQTWFNRGLIWTYAFNHEEAARCFQNAVGHDPTCAMAYWGLAYTLGPNYNKPWQFFDEVELASTVRRTHNAARDAKKHASTATAVESALIDAVQSRYPHEKPGQDCSAWNQGYADAMAAVYARFPGDLDVAALYADALMNLTPWALWDLRTGQPAPRARTLEIKDVLDRALAAAGGLEHPGLVHLYIHLMEMSGAPEKALTVADRLRGLVPDAGHLNHMPTHLDVLCGEYRRAISSNSEAIESDKRFVERAGVVNFYTLYRAHNYHFRIYAAMFAGQSRVALDTAKELEGQIPEELLRIQSPPMADWLEGFLAMKVHVLIRFGRWEELLSLDIPADEELYCVTTAMIHYGRGVAFAATGRVNDAAHERELFQSGFKRVPSSRMLFNNTCTDILAIASAMLDGELEYRRGNYDSAFRHLRRSIELDDNLPYDEPWGWMQPTRHAYGALLLEQGRVEEAEAVYSADLGMDDTLPRALQHPNNVWALQGWHECLVRLGRHAEARIVKQQLKFAAAGADVEVTASCFCRRGVDTS</sequence>
<dbReference type="InterPro" id="IPR011990">
    <property type="entry name" value="TPR-like_helical_dom_sf"/>
</dbReference>